<name>A0A6A4I2W2_9AGAR</name>
<dbReference type="GO" id="GO:0008270">
    <property type="term" value="F:zinc ion binding"/>
    <property type="evidence" value="ECO:0007669"/>
    <property type="project" value="InterPro"/>
</dbReference>
<dbReference type="AlphaFoldDB" id="A0A6A4I2W2"/>
<dbReference type="InterPro" id="IPR029752">
    <property type="entry name" value="D-isomer_DH_CS1"/>
</dbReference>
<dbReference type="EMBL" id="ML769428">
    <property type="protein sequence ID" value="KAE9403115.1"/>
    <property type="molecule type" value="Genomic_DNA"/>
</dbReference>
<dbReference type="PROSITE" id="PS00065">
    <property type="entry name" value="D_2_HYDROXYACID_DH_1"/>
    <property type="match status" value="1"/>
</dbReference>
<evidence type="ECO:0000313" key="8">
    <source>
        <dbReference type="Proteomes" id="UP000799118"/>
    </source>
</evidence>
<reference evidence="7" key="1">
    <citation type="journal article" date="2019" name="Environ. Microbiol.">
        <title>Fungal ecological strategies reflected in gene transcription - a case study of two litter decomposers.</title>
        <authorList>
            <person name="Barbi F."/>
            <person name="Kohler A."/>
            <person name="Barry K."/>
            <person name="Baskaran P."/>
            <person name="Daum C."/>
            <person name="Fauchery L."/>
            <person name="Ihrmark K."/>
            <person name="Kuo A."/>
            <person name="LaButti K."/>
            <person name="Lipzen A."/>
            <person name="Morin E."/>
            <person name="Grigoriev I.V."/>
            <person name="Henrissat B."/>
            <person name="Lindahl B."/>
            <person name="Martin F."/>
        </authorList>
    </citation>
    <scope>NUCLEOTIDE SEQUENCE</scope>
    <source>
        <strain evidence="7">JB14</strain>
    </source>
</reference>
<evidence type="ECO:0000256" key="1">
    <source>
        <dbReference type="ARBA" id="ARBA00001947"/>
    </source>
</evidence>
<evidence type="ECO:0000256" key="4">
    <source>
        <dbReference type="ARBA" id="ARBA00023002"/>
    </source>
</evidence>
<keyword evidence="2 5" id="KW-0479">Metal-binding</keyword>
<dbReference type="FunFam" id="3.40.50.720:FF:000022">
    <property type="entry name" value="Cinnamyl alcohol dehydrogenase"/>
    <property type="match status" value="1"/>
</dbReference>
<dbReference type="Pfam" id="PF08240">
    <property type="entry name" value="ADH_N"/>
    <property type="match status" value="1"/>
</dbReference>
<dbReference type="Gene3D" id="3.90.180.10">
    <property type="entry name" value="Medium-chain alcohol dehydrogenases, catalytic domain"/>
    <property type="match status" value="1"/>
</dbReference>
<dbReference type="Proteomes" id="UP000799118">
    <property type="component" value="Unassembled WGS sequence"/>
</dbReference>
<dbReference type="InterPro" id="IPR013149">
    <property type="entry name" value="ADH-like_C"/>
</dbReference>
<comment type="similarity">
    <text evidence="5">Belongs to the zinc-containing alcohol dehydrogenase family.</text>
</comment>
<dbReference type="InterPro" id="IPR036291">
    <property type="entry name" value="NAD(P)-bd_dom_sf"/>
</dbReference>
<protein>
    <submittedName>
        <fullName evidence="7">NADP-dependent alcohol dehydrogenase</fullName>
    </submittedName>
</protein>
<organism evidence="7 8">
    <name type="scientific">Gymnopus androsaceus JB14</name>
    <dbReference type="NCBI Taxonomy" id="1447944"/>
    <lineage>
        <taxon>Eukaryota</taxon>
        <taxon>Fungi</taxon>
        <taxon>Dikarya</taxon>
        <taxon>Basidiomycota</taxon>
        <taxon>Agaricomycotina</taxon>
        <taxon>Agaricomycetes</taxon>
        <taxon>Agaricomycetidae</taxon>
        <taxon>Agaricales</taxon>
        <taxon>Marasmiineae</taxon>
        <taxon>Omphalotaceae</taxon>
        <taxon>Gymnopus</taxon>
    </lineage>
</organism>
<keyword evidence="8" id="KW-1185">Reference proteome</keyword>
<evidence type="ECO:0000313" key="7">
    <source>
        <dbReference type="EMBL" id="KAE9403115.1"/>
    </source>
</evidence>
<dbReference type="InterPro" id="IPR020843">
    <property type="entry name" value="ER"/>
</dbReference>
<dbReference type="OrthoDB" id="1879366at2759"/>
<dbReference type="PANTHER" id="PTHR42683">
    <property type="entry name" value="ALDEHYDE REDUCTASE"/>
    <property type="match status" value="1"/>
</dbReference>
<evidence type="ECO:0000256" key="5">
    <source>
        <dbReference type="RuleBase" id="RU361277"/>
    </source>
</evidence>
<sequence length="334" mass="36476">MSKTINAWAATSPHILEPITIERREPDENDVAIDIKFAGICHSDLHTAKGEWGELTYPLVPGHEIAGVVAAVGKSVRDFKVGDHVGVGCMVNSYCLKGPTFTYNSKDPKEGKITQGGYSQYIVVDQAYVLRIPDTIPMNVAAPLLCAGITVYSPLKHWGIGPGKKVGVIGLGGLGHMAVKIAKAMGAEVTVFSQTLSKKDLGIKMGADNYYATSDRSVFEPLKRSFDLIINTVSAKIPLTLYLTLLRRDSTLVEVGMPEEPLSYSQRVGVFGSNIGGIRETQDMLDFCGEKQIFPEVETIPASYINEAYERVLKSQVKFRFVIDISSMESRAKI</sequence>
<evidence type="ECO:0000259" key="6">
    <source>
        <dbReference type="SMART" id="SM00829"/>
    </source>
</evidence>
<dbReference type="PROSITE" id="PS00059">
    <property type="entry name" value="ADH_ZINC"/>
    <property type="match status" value="1"/>
</dbReference>
<keyword evidence="4" id="KW-0560">Oxidoreductase</keyword>
<dbReference type="SUPFAM" id="SSF51735">
    <property type="entry name" value="NAD(P)-binding Rossmann-fold domains"/>
    <property type="match status" value="1"/>
</dbReference>
<gene>
    <name evidence="7" type="ORF">BT96DRAFT_917732</name>
</gene>
<proteinExistence type="inferred from homology"/>
<dbReference type="InterPro" id="IPR047109">
    <property type="entry name" value="CAD-like"/>
</dbReference>
<dbReference type="SMART" id="SM00829">
    <property type="entry name" value="PKS_ER"/>
    <property type="match status" value="1"/>
</dbReference>
<feature type="domain" description="Enoyl reductase (ER)" evidence="6">
    <location>
        <begin position="10"/>
        <end position="323"/>
    </location>
</feature>
<evidence type="ECO:0000256" key="3">
    <source>
        <dbReference type="ARBA" id="ARBA00022833"/>
    </source>
</evidence>
<dbReference type="InterPro" id="IPR002328">
    <property type="entry name" value="ADH_Zn_CS"/>
</dbReference>
<dbReference type="SUPFAM" id="SSF50129">
    <property type="entry name" value="GroES-like"/>
    <property type="match status" value="1"/>
</dbReference>
<dbReference type="GO" id="GO:0016616">
    <property type="term" value="F:oxidoreductase activity, acting on the CH-OH group of donors, NAD or NADP as acceptor"/>
    <property type="evidence" value="ECO:0007669"/>
    <property type="project" value="InterPro"/>
</dbReference>
<comment type="cofactor">
    <cofactor evidence="1 5">
        <name>Zn(2+)</name>
        <dbReference type="ChEBI" id="CHEBI:29105"/>
    </cofactor>
</comment>
<dbReference type="Gene3D" id="3.40.50.720">
    <property type="entry name" value="NAD(P)-binding Rossmann-like Domain"/>
    <property type="match status" value="1"/>
</dbReference>
<keyword evidence="3 5" id="KW-0862">Zinc</keyword>
<dbReference type="CDD" id="cd05283">
    <property type="entry name" value="CAD1"/>
    <property type="match status" value="1"/>
</dbReference>
<dbReference type="InterPro" id="IPR013154">
    <property type="entry name" value="ADH-like_N"/>
</dbReference>
<accession>A0A6A4I2W2</accession>
<dbReference type="InterPro" id="IPR011032">
    <property type="entry name" value="GroES-like_sf"/>
</dbReference>
<dbReference type="Pfam" id="PF00107">
    <property type="entry name" value="ADH_zinc_N"/>
    <property type="match status" value="1"/>
</dbReference>
<evidence type="ECO:0000256" key="2">
    <source>
        <dbReference type="ARBA" id="ARBA00022723"/>
    </source>
</evidence>